<keyword evidence="1" id="KW-0812">Transmembrane</keyword>
<keyword evidence="1" id="KW-1133">Transmembrane helix</keyword>
<dbReference type="SUPFAM" id="SSF53098">
    <property type="entry name" value="Ribonuclease H-like"/>
    <property type="match status" value="1"/>
</dbReference>
<feature type="transmembrane region" description="Helical" evidence="1">
    <location>
        <begin position="160"/>
        <end position="183"/>
    </location>
</feature>
<protein>
    <submittedName>
        <fullName evidence="2">17368_t:CDS:1</fullName>
    </submittedName>
</protein>
<evidence type="ECO:0000256" key="1">
    <source>
        <dbReference type="SAM" id="Phobius"/>
    </source>
</evidence>
<keyword evidence="3" id="KW-1185">Reference proteome</keyword>
<reference evidence="2 3" key="1">
    <citation type="submission" date="2021-06" db="EMBL/GenBank/DDBJ databases">
        <authorList>
            <person name="Kallberg Y."/>
            <person name="Tangrot J."/>
            <person name="Rosling A."/>
        </authorList>
    </citation>
    <scope>NUCLEOTIDE SEQUENCE [LARGE SCALE GENOMIC DNA]</scope>
    <source>
        <strain evidence="2 3">120-4 pot B 10/14</strain>
    </source>
</reference>
<sequence length="195" mass="22216">VFEKILLTNEFSDLENIKLCQSDWVSLENIAAFLKRFAKLSTEMSSNKKDKVYFNVAKDFNSYDKLNYYLESSPKPSTTDVLKCAPVERIFSESGNIITSECNRLGSGTIKALICLKKKTEGAGDYAKIRIIRVLRVIDSGEQDKLLVVDSNESELKWHIFWLLHTFTVVSVATNFTIGVFWISRCLREFHVGAI</sequence>
<proteinExistence type="predicted"/>
<evidence type="ECO:0000313" key="2">
    <source>
        <dbReference type="EMBL" id="CAG8842192.1"/>
    </source>
</evidence>
<name>A0ABN7WXQ9_GIGMA</name>
<keyword evidence="1" id="KW-0472">Membrane</keyword>
<organism evidence="2 3">
    <name type="scientific">Gigaspora margarita</name>
    <dbReference type="NCBI Taxonomy" id="4874"/>
    <lineage>
        <taxon>Eukaryota</taxon>
        <taxon>Fungi</taxon>
        <taxon>Fungi incertae sedis</taxon>
        <taxon>Mucoromycota</taxon>
        <taxon>Glomeromycotina</taxon>
        <taxon>Glomeromycetes</taxon>
        <taxon>Diversisporales</taxon>
        <taxon>Gigasporaceae</taxon>
        <taxon>Gigaspora</taxon>
    </lineage>
</organism>
<feature type="non-terminal residue" evidence="2">
    <location>
        <position position="195"/>
    </location>
</feature>
<comment type="caution">
    <text evidence="2">The sequence shown here is derived from an EMBL/GenBank/DDBJ whole genome shotgun (WGS) entry which is preliminary data.</text>
</comment>
<dbReference type="Proteomes" id="UP000789901">
    <property type="component" value="Unassembled WGS sequence"/>
</dbReference>
<evidence type="ECO:0000313" key="3">
    <source>
        <dbReference type="Proteomes" id="UP000789901"/>
    </source>
</evidence>
<dbReference type="EMBL" id="CAJVQB010068256">
    <property type="protein sequence ID" value="CAG8842192.1"/>
    <property type="molecule type" value="Genomic_DNA"/>
</dbReference>
<accession>A0ABN7WXQ9</accession>
<feature type="non-terminal residue" evidence="2">
    <location>
        <position position="1"/>
    </location>
</feature>
<dbReference type="InterPro" id="IPR012337">
    <property type="entry name" value="RNaseH-like_sf"/>
</dbReference>
<gene>
    <name evidence="2" type="ORF">GMARGA_LOCUS35850</name>
</gene>